<proteinExistence type="predicted"/>
<dbReference type="InterPro" id="IPR056820">
    <property type="entry name" value="TEN_TTR-like"/>
</dbReference>
<dbReference type="GO" id="GO:0005509">
    <property type="term" value="F:calcium ion binding"/>
    <property type="evidence" value="ECO:0007669"/>
    <property type="project" value="InterPro"/>
</dbReference>
<evidence type="ECO:0000313" key="7">
    <source>
        <dbReference type="Proteomes" id="UP000237423"/>
    </source>
</evidence>
<dbReference type="SUPFAM" id="SSF63829">
    <property type="entry name" value="Calcium-dependent phosphotriesterase"/>
    <property type="match status" value="1"/>
</dbReference>
<dbReference type="SMART" id="SM00740">
    <property type="entry name" value="PASTA"/>
    <property type="match status" value="1"/>
</dbReference>
<dbReference type="SUPFAM" id="SSF75011">
    <property type="entry name" value="3-carboxy-cis,cis-mucoante lactonizing enzyme"/>
    <property type="match status" value="1"/>
</dbReference>
<dbReference type="InterPro" id="IPR008969">
    <property type="entry name" value="CarboxyPept-like_regulatory"/>
</dbReference>
<dbReference type="Pfam" id="PF24329">
    <property type="entry name" value="FN-plug_TEN1-4"/>
    <property type="match status" value="1"/>
</dbReference>
<dbReference type="EMBL" id="PGFZ01000002">
    <property type="protein sequence ID" value="POZ52860.1"/>
    <property type="molecule type" value="Genomic_DNA"/>
</dbReference>
<dbReference type="SUPFAM" id="SSF49299">
    <property type="entry name" value="PKD domain"/>
    <property type="match status" value="4"/>
</dbReference>
<dbReference type="Pfam" id="PF05345">
    <property type="entry name" value="He_PIG"/>
    <property type="match status" value="1"/>
</dbReference>
<dbReference type="SUPFAM" id="SSF49313">
    <property type="entry name" value="Cadherin-like"/>
    <property type="match status" value="1"/>
</dbReference>
<dbReference type="InterPro" id="IPR013783">
    <property type="entry name" value="Ig-like_fold"/>
</dbReference>
<feature type="domain" description="PASTA" evidence="5">
    <location>
        <begin position="710"/>
        <end position="776"/>
    </location>
</feature>
<dbReference type="CDD" id="cd06577">
    <property type="entry name" value="PASTA_pknB"/>
    <property type="match status" value="1"/>
</dbReference>
<dbReference type="Gene3D" id="2.60.40.10">
    <property type="entry name" value="Immunoglobulins"/>
    <property type="match status" value="6"/>
</dbReference>
<dbReference type="SMART" id="SM00736">
    <property type="entry name" value="CADG"/>
    <property type="match status" value="1"/>
</dbReference>
<dbReference type="InterPro" id="IPR005543">
    <property type="entry name" value="PASTA_dom"/>
</dbReference>
<dbReference type="Gene3D" id="3.30.10.20">
    <property type="match status" value="1"/>
</dbReference>
<dbReference type="Pfam" id="PF25021">
    <property type="entry name" value="TEN_NHL"/>
    <property type="match status" value="1"/>
</dbReference>
<feature type="region of interest" description="Disordered" evidence="4">
    <location>
        <begin position="1127"/>
        <end position="1150"/>
    </location>
</feature>
<dbReference type="InterPro" id="IPR051216">
    <property type="entry name" value="Teneurin"/>
</dbReference>
<evidence type="ECO:0000256" key="1">
    <source>
        <dbReference type="ARBA" id="ARBA00022536"/>
    </source>
</evidence>
<dbReference type="InterPro" id="IPR006644">
    <property type="entry name" value="Cadg"/>
</dbReference>
<evidence type="ECO:0000259" key="5">
    <source>
        <dbReference type="PROSITE" id="PS51178"/>
    </source>
</evidence>
<dbReference type="InterPro" id="IPR056822">
    <property type="entry name" value="TEN_NHL"/>
</dbReference>
<keyword evidence="2" id="KW-0677">Repeat</keyword>
<dbReference type="PROSITE" id="PS51178">
    <property type="entry name" value="PASTA"/>
    <property type="match status" value="1"/>
</dbReference>
<protein>
    <submittedName>
        <fullName evidence="6">RHS repeat protein</fullName>
    </submittedName>
</protein>
<dbReference type="RefSeq" id="WP_103973807.1">
    <property type="nucleotide sequence ID" value="NZ_PGFZ01000002.1"/>
</dbReference>
<gene>
    <name evidence="6" type="ORF">AADEFJLK_01469</name>
</gene>
<dbReference type="PANTHER" id="PTHR11219">
    <property type="entry name" value="TENEURIN AND N-ACETYLGLUCOSAMINE-1-PHOSPHODIESTER ALPHA-N-ACETYLGLUCOSAMINIDASE"/>
    <property type="match status" value="1"/>
</dbReference>
<name>A0A2S5CPX0_9GAMM</name>
<dbReference type="InterPro" id="IPR022409">
    <property type="entry name" value="PKD/Chitinase_dom"/>
</dbReference>
<keyword evidence="1" id="KW-0245">EGF-like domain</keyword>
<feature type="compositionally biased region" description="Pro residues" evidence="4">
    <location>
        <begin position="1127"/>
        <end position="1141"/>
    </location>
</feature>
<dbReference type="InterPro" id="IPR006530">
    <property type="entry name" value="YD"/>
</dbReference>
<organism evidence="6 7">
    <name type="scientific">Methylovulum psychrotolerans</name>
    <dbReference type="NCBI Taxonomy" id="1704499"/>
    <lineage>
        <taxon>Bacteria</taxon>
        <taxon>Pseudomonadati</taxon>
        <taxon>Pseudomonadota</taxon>
        <taxon>Gammaproteobacteria</taxon>
        <taxon>Methylococcales</taxon>
        <taxon>Methylococcaceae</taxon>
        <taxon>Methylovulum</taxon>
    </lineage>
</organism>
<evidence type="ECO:0000256" key="2">
    <source>
        <dbReference type="ARBA" id="ARBA00022737"/>
    </source>
</evidence>
<dbReference type="Gene3D" id="2.180.10.10">
    <property type="entry name" value="RHS repeat-associated core"/>
    <property type="match status" value="3"/>
</dbReference>
<dbReference type="Gene3D" id="2.120.10.30">
    <property type="entry name" value="TolB, C-terminal domain"/>
    <property type="match status" value="3"/>
</dbReference>
<dbReference type="Pfam" id="PF25023">
    <property type="entry name" value="TEN_YD-shell"/>
    <property type="match status" value="1"/>
</dbReference>
<dbReference type="Proteomes" id="UP000237423">
    <property type="component" value="Unassembled WGS sequence"/>
</dbReference>
<dbReference type="SUPFAM" id="SSF49464">
    <property type="entry name" value="Carboxypeptidase regulatory domain-like"/>
    <property type="match status" value="1"/>
</dbReference>
<dbReference type="NCBIfam" id="TIGR01643">
    <property type="entry name" value="YD_repeat_2x"/>
    <property type="match status" value="3"/>
</dbReference>
<dbReference type="PANTHER" id="PTHR11219:SF69">
    <property type="entry name" value="TENEURIN-A"/>
    <property type="match status" value="1"/>
</dbReference>
<evidence type="ECO:0000313" key="6">
    <source>
        <dbReference type="EMBL" id="POZ52860.1"/>
    </source>
</evidence>
<dbReference type="InterPro" id="IPR015919">
    <property type="entry name" value="Cadherin-like_sf"/>
</dbReference>
<dbReference type="InterPro" id="IPR057627">
    <property type="entry name" value="FN-plug_TEN1-4"/>
</dbReference>
<dbReference type="InterPro" id="IPR056823">
    <property type="entry name" value="TEN-like_YD-shell"/>
</dbReference>
<comment type="caution">
    <text evidence="6">The sequence shown here is derived from an EMBL/GenBank/DDBJ whole genome shotgun (WGS) entry which is preliminary data.</text>
</comment>
<dbReference type="Pfam" id="PF25020">
    <property type="entry name" value="TTR_TEN1-4"/>
    <property type="match status" value="1"/>
</dbReference>
<dbReference type="Pfam" id="PF22352">
    <property type="entry name" value="K319L-like_PKD"/>
    <property type="match status" value="5"/>
</dbReference>
<dbReference type="Pfam" id="PF03793">
    <property type="entry name" value="PASTA"/>
    <property type="match status" value="1"/>
</dbReference>
<evidence type="ECO:0000256" key="3">
    <source>
        <dbReference type="ARBA" id="ARBA00023157"/>
    </source>
</evidence>
<dbReference type="Pfam" id="PF01436">
    <property type="entry name" value="NHL"/>
    <property type="match status" value="1"/>
</dbReference>
<dbReference type="InterPro" id="IPR035986">
    <property type="entry name" value="PKD_dom_sf"/>
</dbReference>
<reference evidence="6 7" key="1">
    <citation type="submission" date="2017-11" db="EMBL/GenBank/DDBJ databases">
        <title>Draft Genome Sequence of Methylobacter psychrotolerans Sph1T, an Obligate Methanotroph from Low-Temperature Environments.</title>
        <authorList>
            <person name="Oshkin I.Y."/>
            <person name="Miroshnikov K."/>
            <person name="Belova S.E."/>
            <person name="Korzhenkov A."/>
            <person name="Toshchakov S.V."/>
            <person name="Dedysh S.N."/>
        </authorList>
    </citation>
    <scope>NUCLEOTIDE SEQUENCE [LARGE SCALE GENOMIC DNA]</scope>
    <source>
        <strain evidence="6 7">Sph1</strain>
    </source>
</reference>
<dbReference type="SMART" id="SM00089">
    <property type="entry name" value="PKD"/>
    <property type="match status" value="4"/>
</dbReference>
<accession>A0A2S5CPX0</accession>
<keyword evidence="3" id="KW-1015">Disulfide bond</keyword>
<dbReference type="NCBIfam" id="TIGR03696">
    <property type="entry name" value="Rhs_assc_core"/>
    <property type="match status" value="1"/>
</dbReference>
<dbReference type="InterPro" id="IPR011042">
    <property type="entry name" value="6-blade_b-propeller_TolB-like"/>
</dbReference>
<dbReference type="InterPro" id="IPR022385">
    <property type="entry name" value="Rhs_assc_core"/>
</dbReference>
<dbReference type="InterPro" id="IPR001258">
    <property type="entry name" value="NHL_repeat"/>
</dbReference>
<dbReference type="GO" id="GO:0016020">
    <property type="term" value="C:membrane"/>
    <property type="evidence" value="ECO:0007669"/>
    <property type="project" value="InterPro"/>
</dbReference>
<evidence type="ECO:0000256" key="4">
    <source>
        <dbReference type="SAM" id="MobiDB-lite"/>
    </source>
</evidence>
<sequence length="2733" mass="288283">MLTAHFPKRSRPLANKSYWAASLFVLLCLLGSLIPAPYSPALASSTNNNAVVALQIGNYVLISKRKASNTLYDYTYQASITNLGTATARNAKAKADSLNPAIKLQNPDLQFGDVPPGKTVASRDTFTLRKADSTVFKPTDLKWQFNQPLSPVANAGPDQTVALGSTVYLDGSGSFNPEEDEDDPVVYQWSFLSKPAGSTATLSKPTAVNPKFIADKKGSYTLQLVIGQGHCLSAADTVVISTSNSAPVANAGPDQSVHSGDTVVLDGSRSGDADHDPLTYSWTLTNKPATSQAVLTNPTTVNPRFIADQPGTYSAQLIVNDGHADSAAAIVLVTTVNTRPVARTGGDQSAKVNTLVLLDGSASSDADGDALSYSWTLLSKPGGSTAILNNPLSVKASLTLDKAGVYVAQLIVKDALSDSDPVTVTVTTENSRPTANPGLDQSVALNTVVQLSGAASGDPDSDPLSYQWAMVSKPAASQAVLSDPVLVSPTFTADKPGNYVLSLSVNDGKLTSDPANVTISTLNSRPVANAGSDQTAAQSLIFLDGTASSDADNDPLTYQWSLLSKPAASQAALNGITLSKPQFTADYPGYYVGQLTVNDGHLDSDPDTVTVEVPSILFNHAPGITSLAPITATTGTAYTYTVAASDPDAGDTLTFSLGSAPAGMQIQADTGLIQWQPDASQIGSFAVAVTVSDRFGATVTQNFSVTVTAAVTTTRVPTVIGQAKAAAVAALSAAHLNLGNVSYVYSDTAASGTVIQATPASGTLDIGAPVDLVISLGTNSGLPPDPSAVAPPLNPTAPVTPLNQAANFLYTGEHPVQTGLLASTIDAKRIAVIRGKIRTRADQALAGVTVSVKNHPEFGQTLSRADGQFDLAVNGGGYLVLDYQNPGFLPAQRQVKTPWQDYVWVEDVVLLPLDSQVSAIDLSASNLQVAQGSPSTDADGIRQATVLFPAGTQATMTLPDGSSQALTALHVRATEYTVGANGPQAMPGPLPPTSGYTYAVELSVDEAVAAGATQVNFSQTVPFYVDNFLNFPTGSVVPVGWYDRAKSAWIPSDNGRVIKVLGVRDGAADLDTDGDGVADNADQLAALGVTADEQAQLAVLYAPGKTLWRSPLRHFSPWDLNWPWGPPPNSVPPASQPPSKNPTPDKDSDICPGCAINAQAGTVGEELPVLGTPYSLHYQSRRANGYRPEQAIPVTISGSTLPDSLKGIDVSVSVAGQSFSRSFPAEPNQSYTFDWNGLDGYGRPVTGATVATVTLSYNYNLVYYAVRQDVAQSFAQVSSEPGAAFIAGRYAATFAMTRTWQQTLTKNQKEQPLGNWSLNINHSYDALNQMIELGTGEHRKAGDLGRAITTVAGNGGMGFSAGSQNAKTTPLNYPRDVAAAPDGGFYLADTSNNRIRRVKPDGSIVTVAGTGYPGYGDSRYAEGALATQAPLNYPTGIALGPDGSLYIADYVNQRIRQVRPDGTIITVAGNGTVGSGGDGYFAKQAQFNYPSDIAVGADGSLYIADTLNNRIRRVGPDGIITTVAGTGIYGYSGDGGPATQAAIYSGCLDVGSDGSIYLAGGSRIRRIDPSGVITTIVGTGSSGYSGDGGPANLARIDGGGCPDVQADGSLYLGGYENYRVRRVDPNGIITTVAGTGSRGDSGDDGLATQAQIDEAGIDVGPDGNLYLADWRNQRIRRVASILPGYSVNDVLVPSDTGDEIYRFDASGKHLGTLDALTGSERYRFAYNAAGQLTQITDADGDMTRIERDGMGKPLAIVAPDGQRTVLAVDSNGYLASVSNPAGEPHRIAYTADGLMSQFTDPNGNSTNFGYDSLGYLLKDTNAGLGGWTVTRTETVSGHSNTMTTAEGHATSFSVDTLPWGDRRQVNTYPDGTTQTKLFKTTGEETTASPDGSFSSLLQKPDPRFGMQAPVSGTSSVRLPSGLTLAASTTRTARLADPNDPLSLISFTESAEVNGFSHTRNFNKASLTYTDTTPTGRTTTTQVNANNRPLQTSVPSLYPVTYSYDSRGRPTSIQQGPAAAPRVSQISYNAQGYVDTLTDALNRNTTFHYDLAGRVTRKTLPDGRELAYSYDANGNLTSLTPPGRPPHVFDYTPVDLADRYTPPAVGQGNPQTLYEYNKDKQPTRITRPDGQRLDFGYAAASGQLLSLTTPDGAYSYRYSPTSGQMTGLTAPDGNQLGYTYDGFLPKTTTWTGAVSGSVSRGYDSDFRTTSLAISNFSISSFSYDRDGLLVIADGLTLSRDPNNGLLTDTALDQVTDSYTYSGYGETQSYQAAANNSRVAQWTYQRDSLGRITQRQETLQGVTTTYGYSYDPAGHLLEVTADGNSLATYSYDDNGNRTNTSPGAGAAVIAHYDDQDRLLDYSGSTYSYTANGELQSKTKNGQTTQYTYDVLGNLKHATLPDTTAIGYLTDGQNRRIGKTVNGVLVQGFLYQNQLNPIAELDGNNRIISRFVYASKANVPDYFVKTDPNTQNQTTYRIISDHLGSPRLVINTADGSVAQRIDYDVWGSITQDTNPGFQPFGYAGGLYDQHTKLVRFGARDYDAETGRWTAKDPIGFGGGDSNLYGYVVGDPVNWSDPNGLLPQELVDFSAGMGDTLSLGLTDLIRDQMGTNGVVNKCSGAYDAGELAGAGTSLATGVAGGIRAAGMKGPGLEFSHWIPNRMGGPRSIWNGNYVSTAEHALSDPYRYRFMPRVWKAANPLPNQMVQQWNRIPNVYKGGAAGAAWGAAGMANSGCECQ</sequence>